<evidence type="ECO:0000259" key="4">
    <source>
        <dbReference type="Pfam" id="PF13193"/>
    </source>
</evidence>
<dbReference type="FunFam" id="3.40.50.12780:FF:000025">
    <property type="entry name" value="luciferin 4-monooxygenase"/>
    <property type="match status" value="1"/>
</dbReference>
<reference evidence="5" key="2">
    <citation type="submission" date="2022-10" db="EMBL/GenBank/DDBJ databases">
        <authorList>
            <consortium name="ENA_rothamsted_submissions"/>
            <consortium name="culmorum"/>
            <person name="King R."/>
        </authorList>
    </citation>
    <scope>NUCLEOTIDE SEQUENCE</scope>
</reference>
<keyword evidence="6" id="KW-1185">Reference proteome</keyword>
<dbReference type="Pfam" id="PF00501">
    <property type="entry name" value="AMP-binding"/>
    <property type="match status" value="1"/>
</dbReference>
<name>A0A9N9S0K4_9DIPT</name>
<dbReference type="Gene3D" id="3.40.50.12780">
    <property type="entry name" value="N-terminal domain of ligase-like"/>
    <property type="match status" value="1"/>
</dbReference>
<accession>A0A9N9S0K4</accession>
<dbReference type="EMBL" id="OU895879">
    <property type="protein sequence ID" value="CAG9806623.1"/>
    <property type="molecule type" value="Genomic_DNA"/>
</dbReference>
<evidence type="ECO:0000256" key="2">
    <source>
        <dbReference type="ARBA" id="ARBA00023140"/>
    </source>
</evidence>
<organism evidence="5 6">
    <name type="scientific">Chironomus riparius</name>
    <dbReference type="NCBI Taxonomy" id="315576"/>
    <lineage>
        <taxon>Eukaryota</taxon>
        <taxon>Metazoa</taxon>
        <taxon>Ecdysozoa</taxon>
        <taxon>Arthropoda</taxon>
        <taxon>Hexapoda</taxon>
        <taxon>Insecta</taxon>
        <taxon>Pterygota</taxon>
        <taxon>Neoptera</taxon>
        <taxon>Endopterygota</taxon>
        <taxon>Diptera</taxon>
        <taxon>Nematocera</taxon>
        <taxon>Chironomoidea</taxon>
        <taxon>Chironomidae</taxon>
        <taxon>Chironominae</taxon>
        <taxon>Chironomus</taxon>
    </lineage>
</organism>
<protein>
    <recommendedName>
        <fullName evidence="7">Luciferin 4-monooxygenase</fullName>
    </recommendedName>
</protein>
<feature type="domain" description="AMP-dependent synthetase/ligase" evidence="3">
    <location>
        <begin position="37"/>
        <end position="392"/>
    </location>
</feature>
<dbReference type="GO" id="GO:0046949">
    <property type="term" value="P:fatty-acyl-CoA biosynthetic process"/>
    <property type="evidence" value="ECO:0007669"/>
    <property type="project" value="TreeGrafter"/>
</dbReference>
<dbReference type="AlphaFoldDB" id="A0A9N9S0K4"/>
<sequence>MSKATFDPVSKIWHGPKVPSIYNPDQNLGQLILKILQQTPDSVTQISADTGVSVTCQQMYDRSIKFAKYLTKCGMKEGDLIGFVTANTENLAPIVFACFTLGLPVNPLAPVMNEKDILQMFSMTKPKMIFCDAENVKIVQNAVNLMKSEAAVMTVMDKVEGFECATEILKEMKSESFENIQFQLIDSNSTAAILCSSGSTGFPKGICKSHKQLISDFHQLWSIRNGKTQITFQASPIFWLSGFYMLVAASIYRCIRVITTQTLHPEVILDILNKYKVSVFLTQPYTLVALMQLKHFKPIESMQCMFVGGSVISSKSCEEFKQFIPNGKLFILYGSTEENFLSFNDSDKNFGSSGFVINNVQLKIIDDNGNSLGLNQRGEIHSKIPVQFSCYYEDPIKTKEAFDGEWFKSGDIGYFDDQGYLYVVDRKKELLKYKNYQVTPSEIEAIINVINGVSSSCVVGVPEPNTGNDIIHAFVIIDKEASLDKQFILNYVNEKVIDPKRIRGGVHIVDAFPLGMTGKVDRKKVKEMAGKHGNQ</sequence>
<dbReference type="GO" id="GO:0005777">
    <property type="term" value="C:peroxisome"/>
    <property type="evidence" value="ECO:0007669"/>
    <property type="project" value="UniProtKB-SubCell"/>
</dbReference>
<dbReference type="InterPro" id="IPR000873">
    <property type="entry name" value="AMP-dep_synth/lig_dom"/>
</dbReference>
<dbReference type="InterPro" id="IPR020845">
    <property type="entry name" value="AMP-binding_CS"/>
</dbReference>
<keyword evidence="2" id="KW-0576">Peroxisome</keyword>
<dbReference type="GO" id="GO:0004467">
    <property type="term" value="F:long-chain fatty acid-CoA ligase activity"/>
    <property type="evidence" value="ECO:0007669"/>
    <property type="project" value="TreeGrafter"/>
</dbReference>
<dbReference type="InterPro" id="IPR042099">
    <property type="entry name" value="ANL_N_sf"/>
</dbReference>
<dbReference type="PANTHER" id="PTHR24096:SF353">
    <property type="entry name" value="GH16244P-RELATED"/>
    <property type="match status" value="1"/>
</dbReference>
<evidence type="ECO:0000313" key="5">
    <source>
        <dbReference type="EMBL" id="CAG9806623.1"/>
    </source>
</evidence>
<evidence type="ECO:0000313" key="6">
    <source>
        <dbReference type="Proteomes" id="UP001153620"/>
    </source>
</evidence>
<feature type="domain" description="AMP-binding enzyme C-terminal" evidence="4">
    <location>
        <begin position="442"/>
        <end position="519"/>
    </location>
</feature>
<dbReference type="PANTHER" id="PTHR24096">
    <property type="entry name" value="LONG-CHAIN-FATTY-ACID--COA LIGASE"/>
    <property type="match status" value="1"/>
</dbReference>
<reference evidence="5" key="1">
    <citation type="submission" date="2022-01" db="EMBL/GenBank/DDBJ databases">
        <authorList>
            <person name="King R."/>
        </authorList>
    </citation>
    <scope>NUCLEOTIDE SEQUENCE</scope>
</reference>
<dbReference type="PROSITE" id="PS00455">
    <property type="entry name" value="AMP_BINDING"/>
    <property type="match status" value="1"/>
</dbReference>
<dbReference type="OrthoDB" id="10253869at2759"/>
<evidence type="ECO:0000259" key="3">
    <source>
        <dbReference type="Pfam" id="PF00501"/>
    </source>
</evidence>
<dbReference type="Pfam" id="PF13193">
    <property type="entry name" value="AMP-binding_C"/>
    <property type="match status" value="1"/>
</dbReference>
<proteinExistence type="predicted"/>
<dbReference type="Proteomes" id="UP001153620">
    <property type="component" value="Chromosome 3"/>
</dbReference>
<dbReference type="InterPro" id="IPR045851">
    <property type="entry name" value="AMP-bd_C_sf"/>
</dbReference>
<dbReference type="InterPro" id="IPR025110">
    <property type="entry name" value="AMP-bd_C"/>
</dbReference>
<evidence type="ECO:0008006" key="7">
    <source>
        <dbReference type="Google" id="ProtNLM"/>
    </source>
</evidence>
<evidence type="ECO:0000256" key="1">
    <source>
        <dbReference type="ARBA" id="ARBA00004275"/>
    </source>
</evidence>
<comment type="subcellular location">
    <subcellularLocation>
        <location evidence="1">Peroxisome</location>
    </subcellularLocation>
</comment>
<dbReference type="Gene3D" id="3.30.300.30">
    <property type="match status" value="1"/>
</dbReference>
<dbReference type="SUPFAM" id="SSF56801">
    <property type="entry name" value="Acetyl-CoA synthetase-like"/>
    <property type="match status" value="1"/>
</dbReference>
<gene>
    <name evidence="5" type="ORF">CHIRRI_LOCUS9478</name>
</gene>